<dbReference type="GO" id="GO:0003743">
    <property type="term" value="F:translation initiation factor activity"/>
    <property type="evidence" value="ECO:0007669"/>
    <property type="project" value="UniProtKB-KW"/>
</dbReference>
<organism evidence="3">
    <name type="scientific">Aedes albopictus</name>
    <name type="common">Asian tiger mosquito</name>
    <name type="synonym">Stegomyia albopicta</name>
    <dbReference type="NCBI Taxonomy" id="7160"/>
    <lineage>
        <taxon>Eukaryota</taxon>
        <taxon>Metazoa</taxon>
        <taxon>Ecdysozoa</taxon>
        <taxon>Arthropoda</taxon>
        <taxon>Hexapoda</taxon>
        <taxon>Insecta</taxon>
        <taxon>Pterygota</taxon>
        <taxon>Neoptera</taxon>
        <taxon>Endopterygota</taxon>
        <taxon>Diptera</taxon>
        <taxon>Nematocera</taxon>
        <taxon>Culicoidea</taxon>
        <taxon>Culicidae</taxon>
        <taxon>Culicinae</taxon>
        <taxon>Aedini</taxon>
        <taxon>Aedes</taxon>
        <taxon>Stegomyia</taxon>
    </lineage>
</organism>
<evidence type="ECO:0000256" key="1">
    <source>
        <dbReference type="SAM" id="MobiDB-lite"/>
    </source>
</evidence>
<sequence>MFSRIVTIAAFLSTLATAGPVPNHEINPIIANIDNYFGNLAQSLVFRREVNSTEKYQSADGHTQVVIQPASTTTLQEILFHPTNQHLVAENETEVFSNGTNKVLLAKVDLVTEATTENGKTPESQTTSSAPATTTPAEVAPKLPLSTSIIQVLKAIPSTVVAGTTESSTLADLSTKAISSTATTVVTSGSTTLTTPNSTPHVAIVTPVSVVAVTTSSSSTTTAEPESESKEIRDKVKEVEAEPVILTVGV</sequence>
<feature type="signal peptide" evidence="2">
    <location>
        <begin position="1"/>
        <end position="18"/>
    </location>
</feature>
<evidence type="ECO:0000313" key="3">
    <source>
        <dbReference type="EMBL" id="JAC09972.1"/>
    </source>
</evidence>
<dbReference type="EMBL" id="GAPW01003626">
    <property type="protein sequence ID" value="JAC09972.1"/>
    <property type="molecule type" value="mRNA"/>
</dbReference>
<feature type="compositionally biased region" description="Low complexity" evidence="1">
    <location>
        <begin position="121"/>
        <end position="138"/>
    </location>
</feature>
<dbReference type="AlphaFoldDB" id="A0A023EL88"/>
<keyword evidence="2" id="KW-0732">Signal</keyword>
<reference evidence="3" key="1">
    <citation type="journal article" date="2014" name="PLoS Negl. Trop. Dis.">
        <title>Identification and characterization of seminal fluid proteins in the Asian tiger mosquito, Aedes albopictus.</title>
        <authorList>
            <person name="Boes K.E."/>
            <person name="Ribeiro J.M."/>
            <person name="Wong A."/>
            <person name="Harrington L.C."/>
            <person name="Wolfner M.F."/>
            <person name="Sirot L.K."/>
        </authorList>
    </citation>
    <scope>NUCLEOTIDE SEQUENCE</scope>
    <source>
        <tissue evidence="3">Reproductive organs</tissue>
    </source>
</reference>
<proteinExistence type="evidence at transcript level"/>
<feature type="region of interest" description="Disordered" evidence="1">
    <location>
        <begin position="114"/>
        <end position="139"/>
    </location>
</feature>
<keyword evidence="3" id="KW-0648">Protein biosynthesis</keyword>
<dbReference type="VEuPathDB" id="VectorBase:AALF018679"/>
<accession>A0A023EL88</accession>
<dbReference type="VEuPathDB" id="VectorBase:AALC636_013145"/>
<evidence type="ECO:0000256" key="2">
    <source>
        <dbReference type="SAM" id="SignalP"/>
    </source>
</evidence>
<feature type="region of interest" description="Disordered" evidence="1">
    <location>
        <begin position="216"/>
        <end position="235"/>
    </location>
</feature>
<dbReference type="VEuPathDB" id="VectorBase:AALFPA_064664"/>
<feature type="chain" id="PRO_5001514760" evidence="2">
    <location>
        <begin position="19"/>
        <end position="250"/>
    </location>
</feature>
<name>A0A023EL88_AEDAL</name>
<protein>
    <submittedName>
        <fullName evidence="3">Putative transcription initiation factor tfiid subunittfiid subunit</fullName>
    </submittedName>
</protein>
<keyword evidence="3" id="KW-0396">Initiation factor</keyword>